<dbReference type="Pfam" id="PF04910">
    <property type="entry name" value="Tcf25"/>
    <property type="match status" value="1"/>
</dbReference>
<dbReference type="InParanoid" id="A0A286UM33"/>
<dbReference type="InterPro" id="IPR006994">
    <property type="entry name" value="TCF25/Rqc1"/>
</dbReference>
<dbReference type="PANTHER" id="PTHR22684">
    <property type="entry name" value="NULP1-RELATED"/>
    <property type="match status" value="1"/>
</dbReference>
<proteinExistence type="predicted"/>
<comment type="caution">
    <text evidence="2">The sequence shown here is derived from an EMBL/GenBank/DDBJ whole genome shotgun (WGS) entry which is preliminary data.</text>
</comment>
<dbReference type="FunCoup" id="A0A286UM33">
    <property type="interactions" value="416"/>
</dbReference>
<keyword evidence="3" id="KW-1185">Reference proteome</keyword>
<feature type="compositionally biased region" description="Polar residues" evidence="1">
    <location>
        <begin position="33"/>
        <end position="45"/>
    </location>
</feature>
<name>A0A286UM33_9AGAM</name>
<accession>A0A286UM33</accession>
<dbReference type="AlphaFoldDB" id="A0A286UM33"/>
<dbReference type="GO" id="GO:0072344">
    <property type="term" value="P:rescue of stalled ribosome"/>
    <property type="evidence" value="ECO:0007669"/>
    <property type="project" value="TreeGrafter"/>
</dbReference>
<feature type="region of interest" description="Disordered" evidence="1">
    <location>
        <begin position="742"/>
        <end position="765"/>
    </location>
</feature>
<dbReference type="EMBL" id="NBII01000003">
    <property type="protein sequence ID" value="PAV20622.1"/>
    <property type="molecule type" value="Genomic_DNA"/>
</dbReference>
<dbReference type="PANTHER" id="PTHR22684:SF0">
    <property type="entry name" value="RIBOSOME QUALITY CONTROL COMPLEX SUBUNIT TCF25"/>
    <property type="match status" value="1"/>
</dbReference>
<feature type="region of interest" description="Disordered" evidence="1">
    <location>
        <begin position="1"/>
        <end position="134"/>
    </location>
</feature>
<feature type="compositionally biased region" description="Acidic residues" evidence="1">
    <location>
        <begin position="63"/>
        <end position="77"/>
    </location>
</feature>
<sequence>MAPRLSRRQLREKDELLNLSGSLSQDLEDEQHLNSIQDENSTEQTVTKERAVGFAALVHLDEGPDEDSSEEIAEEDGASTLKAPKKKNKKKKKKKQTEDSDALKGENIHNNTTPSQNKSGKKAKGKEKPRIEGDDLDRALAELSEKYPDLKDLTLSTNKKADLNTQPLLERQNNLLSVSLPQLDSESEMRRFFGAKIVNVSKSQTKQPRMARANMHNLKSNLTKPQPTWWSASQRENLSIRTLTSEERSNLPFEDKREKWWTIEYSKSYRNVTKGFMDAVLSGDPNRLFMILSKLPWHADTLLQMAEYYRHREEHASSVDFLNRALFTYERGLIGAFSFTIGTNRLDFNRVENRPFYLALSRTIMDLNRRGCTRSSFEFAKLLLGLNPYSDPHGSLLFLDYLSIRAGMHKWLLSLWEIHSKEGEIENGITHKRFNVTTLPGWSYARALALRAEESSTKESGARSTEALIEAILKFPSVVPLLADKIDINLPSSLRSLPIFQIHVDSSNLSSHESLIHLLSQLYAHRSASLWKLPENSSWFKTTILSLYENSQFASIKPMQNQISDQYGLVDGSVKSLVQSELARSIYRHVAILSDANLIRQLNAFFPREILNMPSLSCDPLPPLSRVSEYNDSFFSSCEDIFAFRPRTRREREFDARQLARMIPDANVRHQIQALYDARPDIQQQFPGGVLQFAQIVAQLGEDFMDNFIPQFGEGIGGDQLPGGFPGDIDVRDDGLLEQADVEAEEHIDEEDETDDLEEEEATADVPVFPVRMWQNLVNRLWGGERGGNDNDQN</sequence>
<evidence type="ECO:0000313" key="3">
    <source>
        <dbReference type="Proteomes" id="UP000217199"/>
    </source>
</evidence>
<dbReference type="GO" id="GO:1990112">
    <property type="term" value="C:RQC complex"/>
    <property type="evidence" value="ECO:0007669"/>
    <property type="project" value="TreeGrafter"/>
</dbReference>
<dbReference type="Proteomes" id="UP000217199">
    <property type="component" value="Unassembled WGS sequence"/>
</dbReference>
<feature type="compositionally biased region" description="Acidic residues" evidence="1">
    <location>
        <begin position="742"/>
        <end position="763"/>
    </location>
</feature>
<dbReference type="STRING" id="2282107.A0A286UM33"/>
<feature type="compositionally biased region" description="Polar residues" evidence="1">
    <location>
        <begin position="108"/>
        <end position="117"/>
    </location>
</feature>
<feature type="compositionally biased region" description="Basic residues" evidence="1">
    <location>
        <begin position="83"/>
        <end position="95"/>
    </location>
</feature>
<protein>
    <recommendedName>
        <fullName evidence="4">DUF654-domain-containing protein</fullName>
    </recommendedName>
</protein>
<evidence type="ECO:0000256" key="1">
    <source>
        <dbReference type="SAM" id="MobiDB-lite"/>
    </source>
</evidence>
<feature type="compositionally biased region" description="Basic and acidic residues" evidence="1">
    <location>
        <begin position="96"/>
        <end position="107"/>
    </location>
</feature>
<dbReference type="OrthoDB" id="205993at2759"/>
<organism evidence="2 3">
    <name type="scientific">Pyrrhoderma noxium</name>
    <dbReference type="NCBI Taxonomy" id="2282107"/>
    <lineage>
        <taxon>Eukaryota</taxon>
        <taxon>Fungi</taxon>
        <taxon>Dikarya</taxon>
        <taxon>Basidiomycota</taxon>
        <taxon>Agaricomycotina</taxon>
        <taxon>Agaricomycetes</taxon>
        <taxon>Hymenochaetales</taxon>
        <taxon>Hymenochaetaceae</taxon>
        <taxon>Pyrrhoderma</taxon>
    </lineage>
</organism>
<dbReference type="GO" id="GO:1990116">
    <property type="term" value="P:ribosome-associated ubiquitin-dependent protein catabolic process"/>
    <property type="evidence" value="ECO:0007669"/>
    <property type="project" value="TreeGrafter"/>
</dbReference>
<reference evidence="2 3" key="1">
    <citation type="journal article" date="2017" name="Mol. Ecol.">
        <title>Comparative and population genomic landscape of Phellinus noxius: A hypervariable fungus causing root rot in trees.</title>
        <authorList>
            <person name="Chung C.L."/>
            <person name="Lee T.J."/>
            <person name="Akiba M."/>
            <person name="Lee H.H."/>
            <person name="Kuo T.H."/>
            <person name="Liu D."/>
            <person name="Ke H.M."/>
            <person name="Yokoi T."/>
            <person name="Roa M.B."/>
            <person name="Lu M.J."/>
            <person name="Chang Y.Y."/>
            <person name="Ann P.J."/>
            <person name="Tsai J.N."/>
            <person name="Chen C.Y."/>
            <person name="Tzean S.S."/>
            <person name="Ota Y."/>
            <person name="Hattori T."/>
            <person name="Sahashi N."/>
            <person name="Liou R.F."/>
            <person name="Kikuchi T."/>
            <person name="Tsai I.J."/>
        </authorList>
    </citation>
    <scope>NUCLEOTIDE SEQUENCE [LARGE SCALE GENOMIC DNA]</scope>
    <source>
        <strain evidence="2 3">FFPRI411160</strain>
    </source>
</reference>
<evidence type="ECO:0000313" key="2">
    <source>
        <dbReference type="EMBL" id="PAV20622.1"/>
    </source>
</evidence>
<gene>
    <name evidence="2" type="ORF">PNOK_0324900</name>
</gene>
<evidence type="ECO:0008006" key="4">
    <source>
        <dbReference type="Google" id="ProtNLM"/>
    </source>
</evidence>